<dbReference type="AlphaFoldDB" id="A0AA86NA54"/>
<evidence type="ECO:0000313" key="1">
    <source>
        <dbReference type="EMBL" id="CAI9915919.1"/>
    </source>
</evidence>
<sequence>MSLWLSQCVGKQYLCSGVQFLESLYCNRWYLTCYYIYVLSTQQSGGQSKGDSLFLPLKPLPGLKFVIIDLKNHLIASPPASMHFDTLSDIESTNCTYSLLAYTFSNIIEFLIKFIQHFIDHLIQHSSGY</sequence>
<reference evidence="1" key="1">
    <citation type="submission" date="2023-06" db="EMBL/GenBank/DDBJ databases">
        <authorList>
            <person name="Kurt Z."/>
        </authorList>
    </citation>
    <scope>NUCLEOTIDE SEQUENCE</scope>
</reference>
<dbReference type="EMBL" id="CATOUU010000083">
    <property type="protein sequence ID" value="CAI9915919.1"/>
    <property type="molecule type" value="Genomic_DNA"/>
</dbReference>
<keyword evidence="3" id="KW-1185">Reference proteome</keyword>
<organism evidence="1">
    <name type="scientific">Hexamita inflata</name>
    <dbReference type="NCBI Taxonomy" id="28002"/>
    <lineage>
        <taxon>Eukaryota</taxon>
        <taxon>Metamonada</taxon>
        <taxon>Diplomonadida</taxon>
        <taxon>Hexamitidae</taxon>
        <taxon>Hexamitinae</taxon>
        <taxon>Hexamita</taxon>
    </lineage>
</organism>
<protein>
    <submittedName>
        <fullName evidence="2">Hypothetical_protein</fullName>
    </submittedName>
</protein>
<evidence type="ECO:0000313" key="2">
    <source>
        <dbReference type="EMBL" id="CAL6114833.1"/>
    </source>
</evidence>
<dbReference type="Proteomes" id="UP001642409">
    <property type="component" value="Unassembled WGS sequence"/>
</dbReference>
<accession>A0AA86NA54</accession>
<comment type="caution">
    <text evidence="1">The sequence shown here is derived from an EMBL/GenBank/DDBJ whole genome shotgun (WGS) entry which is preliminary data.</text>
</comment>
<proteinExistence type="predicted"/>
<reference evidence="2 3" key="2">
    <citation type="submission" date="2024-07" db="EMBL/GenBank/DDBJ databases">
        <authorList>
            <person name="Akdeniz Z."/>
        </authorList>
    </citation>
    <scope>NUCLEOTIDE SEQUENCE [LARGE SCALE GENOMIC DNA]</scope>
</reference>
<dbReference type="EMBL" id="CAXDID020000834">
    <property type="protein sequence ID" value="CAL6114833.1"/>
    <property type="molecule type" value="Genomic_DNA"/>
</dbReference>
<name>A0AA86NA54_9EUKA</name>
<evidence type="ECO:0000313" key="3">
    <source>
        <dbReference type="Proteomes" id="UP001642409"/>
    </source>
</evidence>
<gene>
    <name evidence="1" type="ORF">HINF_LOCUS3564</name>
    <name evidence="2" type="ORF">HINF_LOCUS78336</name>
</gene>